<dbReference type="RefSeq" id="XP_056024851.1">
    <property type="nucleotide sequence ID" value="XM_056176373.1"/>
</dbReference>
<reference evidence="1" key="1">
    <citation type="submission" date="2022-09" db="EMBL/GenBank/DDBJ databases">
        <title>Chromosome-level assembly of Trichoderma breve T069, a fungus used in development of biopesticide product.</title>
        <authorList>
            <person name="Lin R."/>
            <person name="Liu T."/>
        </authorList>
    </citation>
    <scope>NUCLEOTIDE SEQUENCE</scope>
    <source>
        <strain evidence="1">T069</strain>
    </source>
</reference>
<gene>
    <name evidence="1" type="ORF">T069G_09163</name>
</gene>
<name>A0A9W9B8N3_9HYPO</name>
<evidence type="ECO:0000313" key="2">
    <source>
        <dbReference type="Proteomes" id="UP001140511"/>
    </source>
</evidence>
<dbReference type="GeneID" id="80871061"/>
<organism evidence="1 2">
    <name type="scientific">Trichoderma breve</name>
    <dbReference type="NCBI Taxonomy" id="2034170"/>
    <lineage>
        <taxon>Eukaryota</taxon>
        <taxon>Fungi</taxon>
        <taxon>Dikarya</taxon>
        <taxon>Ascomycota</taxon>
        <taxon>Pezizomycotina</taxon>
        <taxon>Sordariomycetes</taxon>
        <taxon>Hypocreomycetidae</taxon>
        <taxon>Hypocreales</taxon>
        <taxon>Hypocreaceae</taxon>
        <taxon>Trichoderma</taxon>
    </lineage>
</organism>
<comment type="caution">
    <text evidence="1">The sequence shown here is derived from an EMBL/GenBank/DDBJ whole genome shotgun (WGS) entry which is preliminary data.</text>
</comment>
<proteinExistence type="predicted"/>
<dbReference type="CDD" id="cd12148">
    <property type="entry name" value="fungal_TF_MHR"/>
    <property type="match status" value="1"/>
</dbReference>
<dbReference type="EMBL" id="JAOPEN010000006">
    <property type="protein sequence ID" value="KAJ4855795.1"/>
    <property type="molecule type" value="Genomic_DNA"/>
</dbReference>
<accession>A0A9W9B8N3</accession>
<keyword evidence="2" id="KW-1185">Reference proteome</keyword>
<protein>
    <submittedName>
        <fullName evidence="1">Uncharacterized protein</fullName>
    </submittedName>
</protein>
<sequence>MDDQVVNRYPISELPLPAPDVLRAELDLPGKFLAVSFRLYQMMSKSLNKQYAANVENADPRPDDMAPLQASGELRKALRLWSASLPPSLYLCELTSNILSENTQTDRLRVILTLRYYNLSILIHRPLLSTTIRHLFGGDHMSGGNPPYLIQPAMGEGGPRMHTLSAKYHRAGARRDRGPANTLPRCYDKCVE</sequence>
<evidence type="ECO:0000313" key="1">
    <source>
        <dbReference type="EMBL" id="KAJ4855795.1"/>
    </source>
</evidence>
<dbReference type="AlphaFoldDB" id="A0A9W9B8N3"/>
<dbReference type="Proteomes" id="UP001140511">
    <property type="component" value="Unassembled WGS sequence"/>
</dbReference>